<keyword evidence="3 5" id="KW-1133">Transmembrane helix</keyword>
<name>A0ABP4I7Y3_9ACTN</name>
<evidence type="ECO:0000256" key="3">
    <source>
        <dbReference type="ARBA" id="ARBA00022989"/>
    </source>
</evidence>
<reference evidence="8" key="1">
    <citation type="journal article" date="2019" name="Int. J. Syst. Evol. Microbiol.">
        <title>The Global Catalogue of Microorganisms (GCM) 10K type strain sequencing project: providing services to taxonomists for standard genome sequencing and annotation.</title>
        <authorList>
            <consortium name="The Broad Institute Genomics Platform"/>
            <consortium name="The Broad Institute Genome Sequencing Center for Infectious Disease"/>
            <person name="Wu L."/>
            <person name="Ma J."/>
        </authorList>
    </citation>
    <scope>NUCLEOTIDE SEQUENCE [LARGE SCALE GENOMIC DNA]</scope>
    <source>
        <strain evidence="8">JCM 12393</strain>
    </source>
</reference>
<comment type="subcellular location">
    <subcellularLocation>
        <location evidence="1">Cell membrane</location>
        <topology evidence="1">Multi-pass membrane protein</topology>
    </subcellularLocation>
</comment>
<dbReference type="InterPro" id="IPR020846">
    <property type="entry name" value="MFS_dom"/>
</dbReference>
<dbReference type="EMBL" id="BAAAKJ010000019">
    <property type="protein sequence ID" value="GAA1383493.1"/>
    <property type="molecule type" value="Genomic_DNA"/>
</dbReference>
<evidence type="ECO:0000259" key="6">
    <source>
        <dbReference type="PROSITE" id="PS50850"/>
    </source>
</evidence>
<feature type="transmembrane region" description="Helical" evidence="5">
    <location>
        <begin position="397"/>
        <end position="416"/>
    </location>
</feature>
<proteinExistence type="predicted"/>
<keyword evidence="8" id="KW-1185">Reference proteome</keyword>
<feature type="transmembrane region" description="Helical" evidence="5">
    <location>
        <begin position="185"/>
        <end position="205"/>
    </location>
</feature>
<dbReference type="PROSITE" id="PS50850">
    <property type="entry name" value="MFS"/>
    <property type="match status" value="1"/>
</dbReference>
<feature type="transmembrane region" description="Helical" evidence="5">
    <location>
        <begin position="64"/>
        <end position="85"/>
    </location>
</feature>
<feature type="transmembrane region" description="Helical" evidence="5">
    <location>
        <begin position="28"/>
        <end position="52"/>
    </location>
</feature>
<feature type="transmembrane region" description="Helical" evidence="5">
    <location>
        <begin position="156"/>
        <end position="179"/>
    </location>
</feature>
<evidence type="ECO:0000256" key="4">
    <source>
        <dbReference type="ARBA" id="ARBA00023136"/>
    </source>
</evidence>
<dbReference type="PANTHER" id="PTHR23528">
    <property type="match status" value="1"/>
</dbReference>
<keyword evidence="2 5" id="KW-0812">Transmembrane</keyword>
<keyword evidence="4 5" id="KW-0472">Membrane</keyword>
<feature type="transmembrane region" description="Helical" evidence="5">
    <location>
        <begin position="309"/>
        <end position="327"/>
    </location>
</feature>
<dbReference type="InterPro" id="IPR036259">
    <property type="entry name" value="MFS_trans_sf"/>
</dbReference>
<evidence type="ECO:0000256" key="5">
    <source>
        <dbReference type="SAM" id="Phobius"/>
    </source>
</evidence>
<dbReference type="Pfam" id="PF07690">
    <property type="entry name" value="MFS_1"/>
    <property type="match status" value="1"/>
</dbReference>
<sequence length="422" mass="44138">MHMAKTSTAPAKPPPGVRARVDRRLASSLGFAQLGHFLVWGSVPGVLLAVHLEDLDPGRKEANLALVVGLGALVSTVVQPLWGMASDRTRSRYGKRAPYLLGGAALGALGLLATALADTVLTVTLAWCVVQAAVTGANGILVAVLPDRVPEGVRGIFSAVMGLGTMTGILGGQLVAAALVPRGRLLPYAVVATVLVTATVVFVLVNPDKPSPAAQRRAFSFRSLLGLVWVDPRKHPDFAFAFLARLFVLLGYHTVGAYQLYVLQDHIGLDRAEALRILPRTIVVAMGVMLVSLLLSGWLSDRTGRRKPFLLAAALTIGVGLLMPFLIPSVTGFVLYGAVVGFGFGCYQALDAVLVSTVLPSRENAAKDLGVANLASHLPQILAPALAGFVVVNAGGYPALFLFAGTAALLGALFLLPITSVR</sequence>
<evidence type="ECO:0000313" key="8">
    <source>
        <dbReference type="Proteomes" id="UP001499863"/>
    </source>
</evidence>
<comment type="caution">
    <text evidence="7">The sequence shown here is derived from an EMBL/GenBank/DDBJ whole genome shotgun (WGS) entry which is preliminary data.</text>
</comment>
<evidence type="ECO:0000256" key="2">
    <source>
        <dbReference type="ARBA" id="ARBA00022692"/>
    </source>
</evidence>
<feature type="transmembrane region" description="Helical" evidence="5">
    <location>
        <begin position="123"/>
        <end position="144"/>
    </location>
</feature>
<dbReference type="SUPFAM" id="SSF103473">
    <property type="entry name" value="MFS general substrate transporter"/>
    <property type="match status" value="1"/>
</dbReference>
<feature type="transmembrane region" description="Helical" evidence="5">
    <location>
        <begin position="371"/>
        <end position="391"/>
    </location>
</feature>
<dbReference type="Gene3D" id="1.20.1250.20">
    <property type="entry name" value="MFS general substrate transporter like domains"/>
    <property type="match status" value="2"/>
</dbReference>
<dbReference type="InterPro" id="IPR011701">
    <property type="entry name" value="MFS"/>
</dbReference>
<accession>A0ABP4I7Y3</accession>
<evidence type="ECO:0000313" key="7">
    <source>
        <dbReference type="EMBL" id="GAA1383493.1"/>
    </source>
</evidence>
<gene>
    <name evidence="7" type="ORF">GCM10009639_03870</name>
</gene>
<feature type="transmembrane region" description="Helical" evidence="5">
    <location>
        <begin position="242"/>
        <end position="261"/>
    </location>
</feature>
<feature type="transmembrane region" description="Helical" evidence="5">
    <location>
        <begin position="97"/>
        <end position="117"/>
    </location>
</feature>
<protein>
    <submittedName>
        <fullName evidence="7">MFS transporter</fullName>
    </submittedName>
</protein>
<dbReference type="PANTHER" id="PTHR23528:SF1">
    <property type="entry name" value="MAJOR FACILITATOR SUPERFAMILY (MFS) PROFILE DOMAIN-CONTAINING PROTEIN"/>
    <property type="match status" value="1"/>
</dbReference>
<organism evidence="7 8">
    <name type="scientific">Kitasatospora putterlickiae</name>
    <dbReference type="NCBI Taxonomy" id="221725"/>
    <lineage>
        <taxon>Bacteria</taxon>
        <taxon>Bacillati</taxon>
        <taxon>Actinomycetota</taxon>
        <taxon>Actinomycetes</taxon>
        <taxon>Kitasatosporales</taxon>
        <taxon>Streptomycetaceae</taxon>
        <taxon>Kitasatospora</taxon>
    </lineage>
</organism>
<feature type="transmembrane region" description="Helical" evidence="5">
    <location>
        <begin position="333"/>
        <end position="359"/>
    </location>
</feature>
<evidence type="ECO:0000256" key="1">
    <source>
        <dbReference type="ARBA" id="ARBA00004651"/>
    </source>
</evidence>
<dbReference type="Proteomes" id="UP001499863">
    <property type="component" value="Unassembled WGS sequence"/>
</dbReference>
<feature type="transmembrane region" description="Helical" evidence="5">
    <location>
        <begin position="281"/>
        <end position="300"/>
    </location>
</feature>
<feature type="domain" description="Major facilitator superfamily (MFS) profile" evidence="6">
    <location>
        <begin position="25"/>
        <end position="422"/>
    </location>
</feature>